<dbReference type="AlphaFoldDB" id="A0A5K4ENB2"/>
<sequence length="150" mass="17289">MIRKGYYNRSKSVCSAPVEEKSDNDERKNSMISKCISKKSVKFPGECDLVTCVIDPVDPWLNRQCLSPAELISIYKLQCNLSSIQPLYSVISQLQYTDLRQSPERKHVFNLKGCQLNGGHIEMLEYVFKYVQFQHLNLENTNLDNEDIPP</sequence>
<name>A0A5K4ENB2_SCHMA</name>
<dbReference type="InParanoid" id="A0A5K4ENB2"/>
<dbReference type="WBParaSite" id="Smp_136110.2">
    <property type="protein sequence ID" value="Smp_136110.2"/>
    <property type="gene ID" value="Smp_136110"/>
</dbReference>
<proteinExistence type="predicted"/>
<dbReference type="ExpressionAtlas" id="A0A5K4ENB2">
    <property type="expression patterns" value="baseline and differential"/>
</dbReference>
<protein>
    <submittedName>
        <fullName evidence="1">Putative leucine rich repeat-containing</fullName>
    </submittedName>
</protein>
<accession>A0A5K4ENB2</accession>
<organism evidence="1">
    <name type="scientific">Schistosoma mansoni</name>
    <name type="common">Blood fluke</name>
    <dbReference type="NCBI Taxonomy" id="6183"/>
    <lineage>
        <taxon>Eukaryota</taxon>
        <taxon>Metazoa</taxon>
        <taxon>Spiralia</taxon>
        <taxon>Lophotrochozoa</taxon>
        <taxon>Platyhelminthes</taxon>
        <taxon>Trematoda</taxon>
        <taxon>Digenea</taxon>
        <taxon>Strigeidida</taxon>
        <taxon>Schistosomatoidea</taxon>
        <taxon>Schistosomatidae</taxon>
        <taxon>Schistosoma</taxon>
    </lineage>
</organism>
<reference evidence="1" key="1">
    <citation type="submission" date="2019-11" db="UniProtKB">
        <authorList>
            <consortium name="WormBaseParasite"/>
        </authorList>
    </citation>
    <scope>IDENTIFICATION</scope>
    <source>
        <strain evidence="1">Puerto Rican</strain>
    </source>
</reference>
<evidence type="ECO:0000313" key="1">
    <source>
        <dbReference type="WBParaSite" id="Smp_136110.2"/>
    </source>
</evidence>